<dbReference type="EMBL" id="JAJA02000001">
    <property type="protein sequence ID" value="KWS03304.1"/>
    <property type="molecule type" value="Genomic_DNA"/>
</dbReference>
<proteinExistence type="predicted"/>
<organism evidence="1 2">
    <name type="scientific">Lysobacter capsici AZ78</name>
    <dbReference type="NCBI Taxonomy" id="1444315"/>
    <lineage>
        <taxon>Bacteria</taxon>
        <taxon>Pseudomonadati</taxon>
        <taxon>Pseudomonadota</taxon>
        <taxon>Gammaproteobacteria</taxon>
        <taxon>Lysobacterales</taxon>
        <taxon>Lysobacteraceae</taxon>
        <taxon>Lysobacter</taxon>
    </lineage>
</organism>
<dbReference type="AlphaFoldDB" id="A0A108U681"/>
<sequence>MNRILNLQKLAVSADPSDGAAADSTSSFAGCNCSTSSNGGCLCSGEVTIAV</sequence>
<accession>A0A108U681</accession>
<comment type="caution">
    <text evidence="1">The sequence shown here is derived from an EMBL/GenBank/DDBJ whole genome shotgun (WGS) entry which is preliminary data.</text>
</comment>
<dbReference type="RefSeq" id="WP_157753924.1">
    <property type="nucleotide sequence ID" value="NZ_JAJA02000001.1"/>
</dbReference>
<gene>
    <name evidence="1" type="ORF">AZ78_0850</name>
</gene>
<reference evidence="1 2" key="1">
    <citation type="journal article" date="2014" name="Genome Announc.">
        <title>Draft Genome Sequence of Lysobacter capsici AZ78, a Bacterium Antagonistic to Plant-Pathogenic Oomycetes.</title>
        <authorList>
            <person name="Puopolo G."/>
            <person name="Sonego P."/>
            <person name="Engelen K."/>
            <person name="Pertot I."/>
        </authorList>
    </citation>
    <scope>NUCLEOTIDE SEQUENCE [LARGE SCALE GENOMIC DNA]</scope>
    <source>
        <strain evidence="1 2">AZ78</strain>
    </source>
</reference>
<evidence type="ECO:0000313" key="2">
    <source>
        <dbReference type="Proteomes" id="UP000023435"/>
    </source>
</evidence>
<dbReference type="GeneID" id="97903118"/>
<dbReference type="Proteomes" id="UP000023435">
    <property type="component" value="Unassembled WGS sequence"/>
</dbReference>
<keyword evidence="2" id="KW-1185">Reference proteome</keyword>
<dbReference type="NCBIfam" id="NF038154">
    <property type="entry name" value="lanthi_III_a"/>
    <property type="match status" value="1"/>
</dbReference>
<protein>
    <submittedName>
        <fullName evidence="1">Uncharacterized protein</fullName>
    </submittedName>
</protein>
<name>A0A108U681_9GAMM</name>
<evidence type="ECO:0000313" key="1">
    <source>
        <dbReference type="EMBL" id="KWS03304.1"/>
    </source>
</evidence>